<reference evidence="2 3" key="1">
    <citation type="submission" date="2024-04" db="EMBL/GenBank/DDBJ databases">
        <title>Draft genome sequence of Sessilibacter corallicola NBRC 116591.</title>
        <authorList>
            <person name="Miyakawa T."/>
            <person name="Kusuya Y."/>
            <person name="Miura T."/>
        </authorList>
    </citation>
    <scope>NUCLEOTIDE SEQUENCE [LARGE SCALE GENOMIC DNA]</scope>
    <source>
        <strain evidence="2 3">KU-00831-HH</strain>
    </source>
</reference>
<feature type="signal peptide" evidence="1">
    <location>
        <begin position="1"/>
        <end position="18"/>
    </location>
</feature>
<evidence type="ECO:0008006" key="4">
    <source>
        <dbReference type="Google" id="ProtNLM"/>
    </source>
</evidence>
<feature type="chain" id="PRO_5046337985" description="Lipoprotein" evidence="1">
    <location>
        <begin position="19"/>
        <end position="146"/>
    </location>
</feature>
<evidence type="ECO:0000313" key="3">
    <source>
        <dbReference type="Proteomes" id="UP001465153"/>
    </source>
</evidence>
<dbReference type="RefSeq" id="WP_353301589.1">
    <property type="nucleotide sequence ID" value="NZ_BAABWN010000002.1"/>
</dbReference>
<protein>
    <recommendedName>
        <fullName evidence="4">Lipoprotein</fullName>
    </recommendedName>
</protein>
<comment type="caution">
    <text evidence="2">The sequence shown here is derived from an EMBL/GenBank/DDBJ whole genome shotgun (WGS) entry which is preliminary data.</text>
</comment>
<evidence type="ECO:0000313" key="2">
    <source>
        <dbReference type="EMBL" id="GAA6166725.1"/>
    </source>
</evidence>
<dbReference type="EMBL" id="BAABWN010000002">
    <property type="protein sequence ID" value="GAA6166725.1"/>
    <property type="molecule type" value="Genomic_DNA"/>
</dbReference>
<organism evidence="2 3">
    <name type="scientific">Sessilibacter corallicola</name>
    <dbReference type="NCBI Taxonomy" id="2904075"/>
    <lineage>
        <taxon>Bacteria</taxon>
        <taxon>Pseudomonadati</taxon>
        <taxon>Pseudomonadota</taxon>
        <taxon>Gammaproteobacteria</taxon>
        <taxon>Cellvibrionales</taxon>
        <taxon>Cellvibrionaceae</taxon>
        <taxon>Sessilibacter</taxon>
    </lineage>
</organism>
<proteinExistence type="predicted"/>
<sequence>MKILIITVFALLVLSCKASDQKNSGSVSNDLITLSDKNNTIQVNHQDMEVSEFCPSISLTKVPLNNHAPNVALNLCKIKLEGYSEFDARKDFSYINFMNYRLNDSVFTYDVDASLLTGNYFIARCSITIKQSQLSEPVCVKIESEK</sequence>
<evidence type="ECO:0000256" key="1">
    <source>
        <dbReference type="SAM" id="SignalP"/>
    </source>
</evidence>
<name>A0ABQ0A576_9GAMM</name>
<dbReference type="Proteomes" id="UP001465153">
    <property type="component" value="Unassembled WGS sequence"/>
</dbReference>
<keyword evidence="1" id="KW-0732">Signal</keyword>
<gene>
    <name evidence="2" type="ORF">NBRC116591_05350</name>
</gene>
<keyword evidence="3" id="KW-1185">Reference proteome</keyword>
<dbReference type="PROSITE" id="PS51257">
    <property type="entry name" value="PROKAR_LIPOPROTEIN"/>
    <property type="match status" value="1"/>
</dbReference>
<accession>A0ABQ0A576</accession>